<keyword evidence="2" id="KW-1003">Cell membrane</keyword>
<keyword evidence="5 6" id="KW-0472">Membrane</keyword>
<evidence type="ECO:0000256" key="6">
    <source>
        <dbReference type="SAM" id="Phobius"/>
    </source>
</evidence>
<dbReference type="InterPro" id="IPR000731">
    <property type="entry name" value="SSD"/>
</dbReference>
<feature type="transmembrane region" description="Helical" evidence="6">
    <location>
        <begin position="593"/>
        <end position="612"/>
    </location>
</feature>
<keyword evidence="4 6" id="KW-1133">Transmembrane helix</keyword>
<gene>
    <name evidence="8" type="ORF">KTC_58700</name>
</gene>
<evidence type="ECO:0000256" key="5">
    <source>
        <dbReference type="ARBA" id="ARBA00023136"/>
    </source>
</evidence>
<feature type="transmembrane region" description="Helical" evidence="6">
    <location>
        <begin position="253"/>
        <end position="275"/>
    </location>
</feature>
<accession>A0A455SVH0</accession>
<dbReference type="PROSITE" id="PS50156">
    <property type="entry name" value="SSD"/>
    <property type="match status" value="1"/>
</dbReference>
<dbReference type="EMBL" id="AP019376">
    <property type="protein sequence ID" value="BBH91119.1"/>
    <property type="molecule type" value="Genomic_DNA"/>
</dbReference>
<feature type="domain" description="SSD" evidence="7">
    <location>
        <begin position="228"/>
        <end position="353"/>
    </location>
</feature>
<dbReference type="Pfam" id="PF03176">
    <property type="entry name" value="MMPL"/>
    <property type="match status" value="2"/>
</dbReference>
<dbReference type="InterPro" id="IPR050545">
    <property type="entry name" value="Mycobact_MmpL"/>
</dbReference>
<comment type="subcellular location">
    <subcellularLocation>
        <location evidence="1">Cell membrane</location>
        <topology evidence="1">Multi-pass membrane protein</topology>
    </subcellularLocation>
</comment>
<dbReference type="PANTHER" id="PTHR33406">
    <property type="entry name" value="MEMBRANE PROTEIN MJ1562-RELATED"/>
    <property type="match status" value="1"/>
</dbReference>
<reference evidence="8" key="1">
    <citation type="submission" date="2018-12" db="EMBL/GenBank/DDBJ databases">
        <title>Novel natural products biosynthetic potential of the class Ktedonobacteria.</title>
        <authorList>
            <person name="Zheng Y."/>
            <person name="Saitou A."/>
            <person name="Wang C.M."/>
            <person name="Toyoda A."/>
            <person name="Minakuchi Y."/>
            <person name="Sekiguchi Y."/>
            <person name="Ueda K."/>
            <person name="Takano H."/>
            <person name="Sakai Y."/>
            <person name="Yokota A."/>
            <person name="Yabe S."/>
        </authorList>
    </citation>
    <scope>NUCLEOTIDE SEQUENCE</scope>
    <source>
        <strain evidence="8">COM3</strain>
    </source>
</reference>
<evidence type="ECO:0000256" key="3">
    <source>
        <dbReference type="ARBA" id="ARBA00022692"/>
    </source>
</evidence>
<proteinExistence type="predicted"/>
<feature type="transmembrane region" description="Helical" evidence="6">
    <location>
        <begin position="660"/>
        <end position="681"/>
    </location>
</feature>
<evidence type="ECO:0000313" key="8">
    <source>
        <dbReference type="EMBL" id="BBH91119.1"/>
    </source>
</evidence>
<sequence>MRSTHTETVEEKQQLQTPPAREAHGIYRIGLAYGHFIYRVRWFVLALWVLIIAVSAFFAIKTPSLFSGGGIELKGSESVHVKQLLKDKLDAPASQAVVVFQSENTKVSDADYQKEISDLKDKLKDFPHLKNITTGSIGKDEKTTFLVLNFDADANDMQDQVPALRDKLPTGDKASPAHVYLTSELPLTEELLHRTQEDVERADLFALPVALVILIVVFGTLSAAAMPLLLAILAVVMALAIVYPIALNMEVSNYVLSVISIIGLGASIDYSLFIIRRFREELAQGYPVREAIAWTIATAGEAILFSGLLVIIGFVGLLLIGLGIITSIGIGGAAVIVAAVLAALTFLPALLSIVGHRVNSIRIPFLWKLTMPTSGDGYNKPGGFWHRLALGVMKRPFLTILIVCVILVGLGWPVLSMRIGTSSETMLPKTAPSRQGLEVLKQQFPDQFENQQIQIVAQTKDKSDVLTKDQLNHIADLSDWLKKQPHVKDVSSIMNPPSAPGSPALTKDQLIMLYTTGAYKQNPALVQFVESTTKDDLTQITVSSDTKTNTPEANDQITHLRNEGDKAVENITVHVGGMQAIYMDFDNFLYGNFPKAIIFIVSATFILLMLMFRSLLLPLKAVIMNALSISATYGVLVFIFQWGNFSNILGFTSNGFVDNIVPILLFCILFGLSMDYEVFLLSRVREEWLHTSNNTLAVARGLEMTGSVITNAALLFLVVTVSFIFTSLTVTKELGVGMTIAILVDATIVRSLLVPATMRLLGRWNWWLPGRPLPKEKPIEDHLS</sequence>
<dbReference type="GO" id="GO:0005886">
    <property type="term" value="C:plasma membrane"/>
    <property type="evidence" value="ECO:0007669"/>
    <property type="project" value="UniProtKB-SubCell"/>
</dbReference>
<feature type="transmembrane region" description="Helical" evidence="6">
    <location>
        <begin position="204"/>
        <end position="221"/>
    </location>
</feature>
<feature type="transmembrane region" description="Helical" evidence="6">
    <location>
        <begin position="42"/>
        <end position="60"/>
    </location>
</feature>
<name>A0A455SVH0_9CHLR</name>
<evidence type="ECO:0000256" key="4">
    <source>
        <dbReference type="ARBA" id="ARBA00022989"/>
    </source>
</evidence>
<feature type="transmembrane region" description="Helical" evidence="6">
    <location>
        <begin position="296"/>
        <end position="324"/>
    </location>
</feature>
<evidence type="ECO:0000256" key="1">
    <source>
        <dbReference type="ARBA" id="ARBA00004651"/>
    </source>
</evidence>
<organism evidence="8">
    <name type="scientific">Thermosporothrix sp. COM3</name>
    <dbReference type="NCBI Taxonomy" id="2490863"/>
    <lineage>
        <taxon>Bacteria</taxon>
        <taxon>Bacillati</taxon>
        <taxon>Chloroflexota</taxon>
        <taxon>Ktedonobacteria</taxon>
        <taxon>Ktedonobacterales</taxon>
        <taxon>Thermosporotrichaceae</taxon>
        <taxon>Thermosporothrix</taxon>
    </lineage>
</organism>
<feature type="transmembrane region" description="Helical" evidence="6">
    <location>
        <begin position="734"/>
        <end position="753"/>
    </location>
</feature>
<evidence type="ECO:0000256" key="2">
    <source>
        <dbReference type="ARBA" id="ARBA00022475"/>
    </source>
</evidence>
<feature type="transmembrane region" description="Helical" evidence="6">
    <location>
        <begin position="228"/>
        <end position="247"/>
    </location>
</feature>
<dbReference type="Gene3D" id="1.20.1640.10">
    <property type="entry name" value="Multidrug efflux transporter AcrB transmembrane domain"/>
    <property type="match status" value="2"/>
</dbReference>
<protein>
    <submittedName>
        <fullName evidence="8">Membrane protein</fullName>
    </submittedName>
</protein>
<keyword evidence="3 6" id="KW-0812">Transmembrane</keyword>
<feature type="transmembrane region" description="Helical" evidence="6">
    <location>
        <begin position="708"/>
        <end position="728"/>
    </location>
</feature>
<dbReference type="PANTHER" id="PTHR33406:SF13">
    <property type="entry name" value="MEMBRANE PROTEIN YDFJ"/>
    <property type="match status" value="1"/>
</dbReference>
<dbReference type="InterPro" id="IPR004869">
    <property type="entry name" value="MMPL_dom"/>
</dbReference>
<feature type="transmembrane region" description="Helical" evidence="6">
    <location>
        <begin position="619"/>
        <end position="640"/>
    </location>
</feature>
<dbReference type="AlphaFoldDB" id="A0A455SVH0"/>
<dbReference type="SUPFAM" id="SSF82866">
    <property type="entry name" value="Multidrug efflux transporter AcrB transmembrane domain"/>
    <property type="match status" value="2"/>
</dbReference>
<evidence type="ECO:0000259" key="7">
    <source>
        <dbReference type="PROSITE" id="PS50156"/>
    </source>
</evidence>
<feature type="transmembrane region" description="Helical" evidence="6">
    <location>
        <begin position="330"/>
        <end position="354"/>
    </location>
</feature>
<feature type="transmembrane region" description="Helical" evidence="6">
    <location>
        <begin position="397"/>
        <end position="415"/>
    </location>
</feature>